<sequence length="199" mass="22418">MDMNTSLKPDSTDRSCDNSMSALDISLIILEVPLSPLIVVTNRLVLVAIWKTTSLHTSATMLMCNLAVSDLTIISRYYDHIQRCVCLCGVSFLTVTAIGLDWMIDLKFYLRYNSFVSINKTALAVAVIWTVSAFSSIVKVWQVPALYLALAIIVVFCLVKREFLCAQIHSRLHQMQVMSANTDHGMRFKQLRRSAMTTF</sequence>
<protein>
    <recommendedName>
        <fullName evidence="10">G-protein coupled receptors family 1 profile domain-containing protein</fullName>
    </recommendedName>
</protein>
<accession>A0A3M6UUH7</accession>
<keyword evidence="7" id="KW-0472">Membrane</keyword>
<proteinExistence type="predicted"/>
<keyword evidence="4" id="KW-0675">Receptor</keyword>
<evidence type="ECO:0000313" key="8">
    <source>
        <dbReference type="EMBL" id="RMX57321.1"/>
    </source>
</evidence>
<evidence type="ECO:0000256" key="2">
    <source>
        <dbReference type="ARBA" id="ARBA00022475"/>
    </source>
</evidence>
<dbReference type="PANTHER" id="PTHR24246:SF27">
    <property type="entry name" value="ADENOSINE RECEPTOR, ISOFORM A"/>
    <property type="match status" value="1"/>
</dbReference>
<dbReference type="Gene3D" id="1.20.1070.10">
    <property type="entry name" value="Rhodopsin 7-helix transmembrane proteins"/>
    <property type="match status" value="1"/>
</dbReference>
<feature type="transmembrane region" description="Helical" evidence="7">
    <location>
        <begin position="80"/>
        <end position="100"/>
    </location>
</feature>
<evidence type="ECO:0000256" key="6">
    <source>
        <dbReference type="ARBA" id="ARBA00023224"/>
    </source>
</evidence>
<dbReference type="GO" id="GO:0005886">
    <property type="term" value="C:plasma membrane"/>
    <property type="evidence" value="ECO:0007669"/>
    <property type="project" value="UniProtKB-SubCell"/>
</dbReference>
<evidence type="ECO:0000256" key="7">
    <source>
        <dbReference type="SAM" id="Phobius"/>
    </source>
</evidence>
<dbReference type="Proteomes" id="UP000275408">
    <property type="component" value="Unassembled WGS sequence"/>
</dbReference>
<dbReference type="EMBL" id="RCHS01000680">
    <property type="protein sequence ID" value="RMX57321.1"/>
    <property type="molecule type" value="Genomic_DNA"/>
</dbReference>
<keyword evidence="7" id="KW-0812">Transmembrane</keyword>
<evidence type="ECO:0000256" key="1">
    <source>
        <dbReference type="ARBA" id="ARBA00004651"/>
    </source>
</evidence>
<evidence type="ECO:0000256" key="4">
    <source>
        <dbReference type="ARBA" id="ARBA00023170"/>
    </source>
</evidence>
<evidence type="ECO:0000256" key="5">
    <source>
        <dbReference type="ARBA" id="ARBA00023180"/>
    </source>
</evidence>
<keyword evidence="5" id="KW-0325">Glycoprotein</keyword>
<name>A0A3M6UUH7_POCDA</name>
<gene>
    <name evidence="8" type="ORF">pdam_00021305</name>
</gene>
<dbReference type="AlphaFoldDB" id="A0A3M6UUH7"/>
<feature type="transmembrane region" description="Helical" evidence="7">
    <location>
        <begin position="20"/>
        <end position="41"/>
    </location>
</feature>
<dbReference type="SUPFAM" id="SSF81321">
    <property type="entry name" value="Family A G protein-coupled receptor-like"/>
    <property type="match status" value="1"/>
</dbReference>
<reference evidence="8 9" key="1">
    <citation type="journal article" date="2018" name="Sci. Rep.">
        <title>Comparative analysis of the Pocillopora damicornis genome highlights role of immune system in coral evolution.</title>
        <authorList>
            <person name="Cunning R."/>
            <person name="Bay R.A."/>
            <person name="Gillette P."/>
            <person name="Baker A.C."/>
            <person name="Traylor-Knowles N."/>
        </authorList>
    </citation>
    <scope>NUCLEOTIDE SEQUENCE [LARGE SCALE GENOMIC DNA]</scope>
    <source>
        <strain evidence="8">RSMAS</strain>
        <tissue evidence="8">Whole animal</tissue>
    </source>
</reference>
<keyword evidence="3" id="KW-0297">G-protein coupled receptor</keyword>
<organism evidence="8 9">
    <name type="scientific">Pocillopora damicornis</name>
    <name type="common">Cauliflower coral</name>
    <name type="synonym">Millepora damicornis</name>
    <dbReference type="NCBI Taxonomy" id="46731"/>
    <lineage>
        <taxon>Eukaryota</taxon>
        <taxon>Metazoa</taxon>
        <taxon>Cnidaria</taxon>
        <taxon>Anthozoa</taxon>
        <taxon>Hexacorallia</taxon>
        <taxon>Scleractinia</taxon>
        <taxon>Astrocoeniina</taxon>
        <taxon>Pocilloporidae</taxon>
        <taxon>Pocillopora</taxon>
    </lineage>
</organism>
<evidence type="ECO:0008006" key="10">
    <source>
        <dbReference type="Google" id="ProtNLM"/>
    </source>
</evidence>
<feature type="transmembrane region" description="Helical" evidence="7">
    <location>
        <begin position="140"/>
        <end position="159"/>
    </location>
</feature>
<comment type="subcellular location">
    <subcellularLocation>
        <location evidence="1">Cell membrane</location>
        <topology evidence="1">Multi-pass membrane protein</topology>
    </subcellularLocation>
</comment>
<dbReference type="CDD" id="cd00637">
    <property type="entry name" value="7tm_classA_rhodopsin-like"/>
    <property type="match status" value="1"/>
</dbReference>
<dbReference type="PANTHER" id="PTHR24246">
    <property type="entry name" value="OLFACTORY RECEPTOR AND ADENOSINE RECEPTOR"/>
    <property type="match status" value="1"/>
</dbReference>
<comment type="caution">
    <text evidence="8">The sequence shown here is derived from an EMBL/GenBank/DDBJ whole genome shotgun (WGS) entry which is preliminary data.</text>
</comment>
<keyword evidence="2" id="KW-1003">Cell membrane</keyword>
<evidence type="ECO:0000313" key="9">
    <source>
        <dbReference type="Proteomes" id="UP000275408"/>
    </source>
</evidence>
<evidence type="ECO:0000256" key="3">
    <source>
        <dbReference type="ARBA" id="ARBA00023040"/>
    </source>
</evidence>
<dbReference type="OrthoDB" id="5951873at2759"/>
<keyword evidence="7" id="KW-1133">Transmembrane helix</keyword>
<keyword evidence="6" id="KW-0807">Transducer</keyword>
<keyword evidence="9" id="KW-1185">Reference proteome</keyword>
<dbReference type="GO" id="GO:0004930">
    <property type="term" value="F:G protein-coupled receptor activity"/>
    <property type="evidence" value="ECO:0007669"/>
    <property type="project" value="UniProtKB-KW"/>
</dbReference>